<dbReference type="EMBL" id="CP018632">
    <property type="protein sequence ID" value="ASJ70826.1"/>
    <property type="molecule type" value="Genomic_DNA"/>
</dbReference>
<feature type="domain" description="Cupin type-2" evidence="1">
    <location>
        <begin position="114"/>
        <end position="173"/>
    </location>
</feature>
<organism evidence="2 3">
    <name type="scientific">Granulosicoccus antarcticus IMCC3135</name>
    <dbReference type="NCBI Taxonomy" id="1192854"/>
    <lineage>
        <taxon>Bacteria</taxon>
        <taxon>Pseudomonadati</taxon>
        <taxon>Pseudomonadota</taxon>
        <taxon>Gammaproteobacteria</taxon>
        <taxon>Chromatiales</taxon>
        <taxon>Granulosicoccaceae</taxon>
        <taxon>Granulosicoccus</taxon>
    </lineage>
</organism>
<dbReference type="InterPro" id="IPR014710">
    <property type="entry name" value="RmlC-like_jellyroll"/>
</dbReference>
<dbReference type="RefSeq" id="WP_088916327.1">
    <property type="nucleotide sequence ID" value="NZ_CP018632.1"/>
</dbReference>
<dbReference type="Proteomes" id="UP000250079">
    <property type="component" value="Chromosome"/>
</dbReference>
<dbReference type="OrthoDB" id="713485at2"/>
<keyword evidence="3" id="KW-1185">Reference proteome</keyword>
<dbReference type="Pfam" id="PF07883">
    <property type="entry name" value="Cupin_2"/>
    <property type="match status" value="1"/>
</dbReference>
<evidence type="ECO:0000313" key="3">
    <source>
        <dbReference type="Proteomes" id="UP000250079"/>
    </source>
</evidence>
<reference evidence="2 3" key="1">
    <citation type="submission" date="2016-12" db="EMBL/GenBank/DDBJ databases">
        <authorList>
            <person name="Song W.-J."/>
            <person name="Kurnit D.M."/>
        </authorList>
    </citation>
    <scope>NUCLEOTIDE SEQUENCE [LARGE SCALE GENOMIC DNA]</scope>
    <source>
        <strain evidence="2 3">IMCC3135</strain>
    </source>
</reference>
<proteinExistence type="predicted"/>
<dbReference type="KEGG" id="gai:IMCC3135_03565"/>
<dbReference type="Gene3D" id="2.20.70.150">
    <property type="match status" value="1"/>
</dbReference>
<evidence type="ECO:0000259" key="1">
    <source>
        <dbReference type="Pfam" id="PF07883"/>
    </source>
</evidence>
<sequence length="213" mass="23489">MARQFRRVVTGHDSNGSAIIESDEVATDILQRDNRPGVTLTNFWLSHSTPAEYDGTTETCNQGPFILHPPVNGSVFRTVEFMPEDPEVMTKLDGKSAFAEMGAGDNVVQNARHPWMHRTNSLDYAIVLSGEITMMMDEEKEDVHLKAGDCVIQRGTNHAWANRGTVPCVIVFVLIDGVTQTDATLDDRTGIPKGSSYTNLRKLLCDGPLIFPV</sequence>
<name>A0A2Z2NHP8_9GAMM</name>
<gene>
    <name evidence="2" type="ORF">IMCC3135_03565</name>
</gene>
<dbReference type="Gene3D" id="2.60.120.10">
    <property type="entry name" value="Jelly Rolls"/>
    <property type="match status" value="1"/>
</dbReference>
<dbReference type="SUPFAM" id="SSF51182">
    <property type="entry name" value="RmlC-like cupins"/>
    <property type="match status" value="1"/>
</dbReference>
<dbReference type="InterPro" id="IPR047142">
    <property type="entry name" value="OryJ/VirC-like"/>
</dbReference>
<evidence type="ECO:0000313" key="2">
    <source>
        <dbReference type="EMBL" id="ASJ70826.1"/>
    </source>
</evidence>
<dbReference type="InterPro" id="IPR011051">
    <property type="entry name" value="RmlC_Cupin_sf"/>
</dbReference>
<accession>A0A2Z2NHP8</accession>
<dbReference type="PANTHER" id="PTHR36156:SF2">
    <property type="entry name" value="CUPIN TYPE-2 DOMAIN-CONTAINING PROTEIN"/>
    <property type="match status" value="1"/>
</dbReference>
<protein>
    <recommendedName>
        <fullName evidence="1">Cupin type-2 domain-containing protein</fullName>
    </recommendedName>
</protein>
<dbReference type="CDD" id="cd02231">
    <property type="entry name" value="cupin_BLL6423-like"/>
    <property type="match status" value="1"/>
</dbReference>
<dbReference type="PANTHER" id="PTHR36156">
    <property type="entry name" value="SLR2101 PROTEIN"/>
    <property type="match status" value="1"/>
</dbReference>
<dbReference type="InterPro" id="IPR013096">
    <property type="entry name" value="Cupin_2"/>
</dbReference>
<dbReference type="AlphaFoldDB" id="A0A2Z2NHP8"/>